<evidence type="ECO:0000256" key="4">
    <source>
        <dbReference type="ARBA" id="ARBA00004370"/>
    </source>
</evidence>
<keyword evidence="7" id="KW-0285">Flavoprotein</keyword>
<dbReference type="InterPro" id="IPR012400">
    <property type="entry name" value="Long_Oxdase"/>
</dbReference>
<dbReference type="KEGG" id="kne:92181486"/>
<protein>
    <recommendedName>
        <fullName evidence="6 13">Long-chain-alcohol oxidase</fullName>
        <ecNumber evidence="6 13">1.1.3.20</ecNumber>
    </recommendedName>
</protein>
<evidence type="ECO:0000313" key="18">
    <source>
        <dbReference type="Proteomes" id="UP001388673"/>
    </source>
</evidence>
<evidence type="ECO:0000256" key="11">
    <source>
        <dbReference type="ARBA" id="ARBA00023002"/>
    </source>
</evidence>
<comment type="similarity">
    <text evidence="5 13">Belongs to the GMC oxidoreductase family.</text>
</comment>
<evidence type="ECO:0000259" key="15">
    <source>
        <dbReference type="Pfam" id="PF00732"/>
    </source>
</evidence>
<dbReference type="EMBL" id="JBCAWK010000008">
    <property type="protein sequence ID" value="KAK8850311.1"/>
    <property type="molecule type" value="Genomic_DNA"/>
</dbReference>
<feature type="active site" description="Proton acceptor" evidence="14">
    <location>
        <position position="659"/>
    </location>
</feature>
<comment type="caution">
    <text evidence="17">The sequence shown here is derived from an EMBL/GenBank/DDBJ whole genome shotgun (WGS) entry which is preliminary data.</text>
</comment>
<dbReference type="EC" id="1.1.3.20" evidence="6 13"/>
<evidence type="ECO:0000256" key="14">
    <source>
        <dbReference type="PIRSR" id="PIRSR028937-1"/>
    </source>
</evidence>
<gene>
    <name evidence="17" type="ORF">IAR55_004228</name>
</gene>
<dbReference type="PANTHER" id="PTHR46056:SF12">
    <property type="entry name" value="LONG-CHAIN-ALCOHOL OXIDASE"/>
    <property type="match status" value="1"/>
</dbReference>
<evidence type="ECO:0000256" key="13">
    <source>
        <dbReference type="PIRNR" id="PIRNR028937"/>
    </source>
</evidence>
<evidence type="ECO:0000313" key="17">
    <source>
        <dbReference type="EMBL" id="KAK8850311.1"/>
    </source>
</evidence>
<keyword evidence="10" id="KW-1133">Transmembrane helix</keyword>
<sequence>MSLVAKHQQWAPAEVNPAQLEVLLAIGDTLFQSHTGEEAEQIKARLPKDAPEWQAAAVNEFIAKSFSQLPGSTEHLLQLIGGSLSPTVRSDLLTALTLLSTTAGTFLLTGGYTKPFAQLTVKEREATLQAWGSSKLTMRRGLMRAFTGLSLFCIYAYSDLLSDAIGYPSPNRRKLYKTLEKPEYVYSFITPPTADAASTVPIYNTEILIIGSGAGGGVVSSRTAKKYQTLVVEKGVYAPTGEKSRSQQEAFDELFQYGGILASESGSISLFAGSVFGGGTTVNWSGALRTQHFVREEWANEKGLEWFLTDGYTAALDVVCERIGVSDKHIKHSKSNSKLIEGCHKLGYHVDPLPQNTDGHEHACGFCSFGCPYGEKQGTVETFMKDAAKDGAEFLTRAQAEKLLFISPTDKIPTSFGDNLDKYSYTSTRTRCIGAQLSIDDGSKLIVLASKSVVLSGGSINSPAVLLRSGLKDPLIGKNLHCHPCTFVTALFDEQISPWDGAIMTSVSNVVENKDGSHYGAKVEVCMTLPAGIAGSQESWRSSADHKGVMIEYNHTLSLITLTRDRDGGQVVLDANGNPRVKYDISAYDGDSSCRAVVAAAEVLLASGAKRISTTQVGVPSYIVEVGHKGLVDPRWKSWISQVKAASVRANWAGFGAAHQMGTCQMGTTPATSVIDPRGRVWGTSDLYIADASVFPSASGANPMITIMACAWSIAGFLLEDLDKKSE</sequence>
<dbReference type="GeneID" id="92181486"/>
<reference evidence="17 18" key="1">
    <citation type="journal article" date="2024" name="bioRxiv">
        <title>Comparative genomics of Cryptococcus and Kwoniella reveals pathogenesis evolution and contrasting karyotype dynamics via intercentromeric recombination or chromosome fusion.</title>
        <authorList>
            <person name="Coelho M.A."/>
            <person name="David-Palma M."/>
            <person name="Shea T."/>
            <person name="Bowers K."/>
            <person name="McGinley-Smith S."/>
            <person name="Mohammad A.W."/>
            <person name="Gnirke A."/>
            <person name="Yurkov A.M."/>
            <person name="Nowrousian M."/>
            <person name="Sun S."/>
            <person name="Cuomo C.A."/>
            <person name="Heitman J."/>
        </authorList>
    </citation>
    <scope>NUCLEOTIDE SEQUENCE [LARGE SCALE GENOMIC DNA]</scope>
    <source>
        <strain evidence="17 18">CBS 13917</strain>
    </source>
</reference>
<dbReference type="AlphaFoldDB" id="A0AAW0YJP0"/>
<proteinExistence type="inferred from homology"/>
<dbReference type="GO" id="GO:0046577">
    <property type="term" value="F:long-chain-alcohol oxidase activity"/>
    <property type="evidence" value="ECO:0007669"/>
    <property type="project" value="UniProtKB-EC"/>
</dbReference>
<keyword evidence="18" id="KW-1185">Reference proteome</keyword>
<keyword evidence="8" id="KW-0812">Transmembrane</keyword>
<dbReference type="GO" id="GO:0016020">
    <property type="term" value="C:membrane"/>
    <property type="evidence" value="ECO:0007669"/>
    <property type="project" value="UniProtKB-SubCell"/>
</dbReference>
<comment type="subcellular location">
    <subcellularLocation>
        <location evidence="4">Membrane</location>
    </subcellularLocation>
</comment>
<dbReference type="RefSeq" id="XP_066801742.1">
    <property type="nucleotide sequence ID" value="XM_066947328.1"/>
</dbReference>
<evidence type="ECO:0000256" key="3">
    <source>
        <dbReference type="ARBA" id="ARBA00003842"/>
    </source>
</evidence>
<dbReference type="PIRSF" id="PIRSF028937">
    <property type="entry name" value="Lg_Ch_AO"/>
    <property type="match status" value="1"/>
</dbReference>
<evidence type="ECO:0000256" key="10">
    <source>
        <dbReference type="ARBA" id="ARBA00022989"/>
    </source>
</evidence>
<evidence type="ECO:0000256" key="9">
    <source>
        <dbReference type="ARBA" id="ARBA00022827"/>
    </source>
</evidence>
<keyword evidence="9" id="KW-0274">FAD</keyword>
<evidence type="ECO:0000256" key="6">
    <source>
        <dbReference type="ARBA" id="ARBA00013125"/>
    </source>
</evidence>
<evidence type="ECO:0000256" key="8">
    <source>
        <dbReference type="ARBA" id="ARBA00022692"/>
    </source>
</evidence>
<feature type="domain" description="Glucose-methanol-choline oxidoreductase C-terminal" evidence="16">
    <location>
        <begin position="574"/>
        <end position="711"/>
    </location>
</feature>
<dbReference type="GO" id="GO:0050660">
    <property type="term" value="F:flavin adenine dinucleotide binding"/>
    <property type="evidence" value="ECO:0007669"/>
    <property type="project" value="InterPro"/>
</dbReference>
<name>A0AAW0YJP0_9TREE</name>
<dbReference type="InterPro" id="IPR007867">
    <property type="entry name" value="GMC_OxRtase_C"/>
</dbReference>
<comment type="catalytic activity">
    <reaction evidence="1 13">
        <text>a long-chain primary fatty alcohol + O2 = a long-chain fatty aldehyde + H2O2</text>
        <dbReference type="Rhea" id="RHEA:22756"/>
        <dbReference type="ChEBI" id="CHEBI:15379"/>
        <dbReference type="ChEBI" id="CHEBI:16240"/>
        <dbReference type="ChEBI" id="CHEBI:17176"/>
        <dbReference type="ChEBI" id="CHEBI:77396"/>
        <dbReference type="EC" id="1.1.3.20"/>
    </reaction>
</comment>
<comment type="cofactor">
    <cofactor evidence="2">
        <name>FAD</name>
        <dbReference type="ChEBI" id="CHEBI:57692"/>
    </cofactor>
</comment>
<dbReference type="InterPro" id="IPR000172">
    <property type="entry name" value="GMC_OxRdtase_N"/>
</dbReference>
<evidence type="ECO:0000259" key="16">
    <source>
        <dbReference type="Pfam" id="PF05199"/>
    </source>
</evidence>
<dbReference type="Proteomes" id="UP001388673">
    <property type="component" value="Unassembled WGS sequence"/>
</dbReference>
<evidence type="ECO:0000256" key="1">
    <source>
        <dbReference type="ARBA" id="ARBA00000920"/>
    </source>
</evidence>
<keyword evidence="12" id="KW-0472">Membrane</keyword>
<comment type="function">
    <text evidence="3">Long-chain fatty alcohol oxidase involved in the omega-oxidation pathway of lipid degradation.</text>
</comment>
<dbReference type="Pfam" id="PF00732">
    <property type="entry name" value="GMC_oxred_N"/>
    <property type="match status" value="1"/>
</dbReference>
<dbReference type="SUPFAM" id="SSF51905">
    <property type="entry name" value="FAD/NAD(P)-binding domain"/>
    <property type="match status" value="1"/>
</dbReference>
<evidence type="ECO:0000256" key="5">
    <source>
        <dbReference type="ARBA" id="ARBA00010790"/>
    </source>
</evidence>
<dbReference type="Gene3D" id="3.50.50.60">
    <property type="entry name" value="FAD/NAD(P)-binding domain"/>
    <property type="match status" value="2"/>
</dbReference>
<accession>A0AAW0YJP0</accession>
<dbReference type="Pfam" id="PF05199">
    <property type="entry name" value="GMC_oxred_C"/>
    <property type="match status" value="1"/>
</dbReference>
<dbReference type="InterPro" id="IPR036188">
    <property type="entry name" value="FAD/NAD-bd_sf"/>
</dbReference>
<evidence type="ECO:0000256" key="2">
    <source>
        <dbReference type="ARBA" id="ARBA00001974"/>
    </source>
</evidence>
<evidence type="ECO:0000256" key="7">
    <source>
        <dbReference type="ARBA" id="ARBA00022630"/>
    </source>
</evidence>
<feature type="domain" description="Glucose-methanol-choline oxidoreductase N-terminal" evidence="15">
    <location>
        <begin position="251"/>
        <end position="485"/>
    </location>
</feature>
<keyword evidence="11 13" id="KW-0560">Oxidoreductase</keyword>
<organism evidence="17 18">
    <name type="scientific">Kwoniella newhampshirensis</name>
    <dbReference type="NCBI Taxonomy" id="1651941"/>
    <lineage>
        <taxon>Eukaryota</taxon>
        <taxon>Fungi</taxon>
        <taxon>Dikarya</taxon>
        <taxon>Basidiomycota</taxon>
        <taxon>Agaricomycotina</taxon>
        <taxon>Tremellomycetes</taxon>
        <taxon>Tremellales</taxon>
        <taxon>Cryptococcaceae</taxon>
        <taxon>Kwoniella</taxon>
    </lineage>
</organism>
<evidence type="ECO:0000256" key="12">
    <source>
        <dbReference type="ARBA" id="ARBA00023136"/>
    </source>
</evidence>
<dbReference type="PANTHER" id="PTHR46056">
    <property type="entry name" value="LONG-CHAIN-ALCOHOL OXIDASE"/>
    <property type="match status" value="1"/>
</dbReference>